<accession>A0A1I7WI49</accession>
<dbReference type="WBParaSite" id="Hba_04683">
    <property type="protein sequence ID" value="Hba_04683"/>
    <property type="gene ID" value="Hba_04683"/>
</dbReference>
<keyword evidence="1" id="KW-1185">Reference proteome</keyword>
<dbReference type="Proteomes" id="UP000095283">
    <property type="component" value="Unplaced"/>
</dbReference>
<name>A0A1I7WI49_HETBA</name>
<organism evidence="1 2">
    <name type="scientific">Heterorhabditis bacteriophora</name>
    <name type="common">Entomopathogenic nematode worm</name>
    <dbReference type="NCBI Taxonomy" id="37862"/>
    <lineage>
        <taxon>Eukaryota</taxon>
        <taxon>Metazoa</taxon>
        <taxon>Ecdysozoa</taxon>
        <taxon>Nematoda</taxon>
        <taxon>Chromadorea</taxon>
        <taxon>Rhabditida</taxon>
        <taxon>Rhabditina</taxon>
        <taxon>Rhabditomorpha</taxon>
        <taxon>Strongyloidea</taxon>
        <taxon>Heterorhabditidae</taxon>
        <taxon>Heterorhabditis</taxon>
    </lineage>
</organism>
<protein>
    <submittedName>
        <fullName evidence="2">Transposase</fullName>
    </submittedName>
</protein>
<sequence>MKKIKHKLLEYTTIKIKKNGITIKKNLKSNKYKFFLVYPKGVVMDDGIHIRPITDF</sequence>
<evidence type="ECO:0000313" key="1">
    <source>
        <dbReference type="Proteomes" id="UP000095283"/>
    </source>
</evidence>
<proteinExistence type="predicted"/>
<dbReference type="AlphaFoldDB" id="A0A1I7WI49"/>
<evidence type="ECO:0000313" key="2">
    <source>
        <dbReference type="WBParaSite" id="Hba_04683"/>
    </source>
</evidence>
<reference evidence="2" key="1">
    <citation type="submission" date="2016-11" db="UniProtKB">
        <authorList>
            <consortium name="WormBaseParasite"/>
        </authorList>
    </citation>
    <scope>IDENTIFICATION</scope>
</reference>